<comment type="caution">
    <text evidence="1">The sequence shown here is derived from an EMBL/GenBank/DDBJ whole genome shotgun (WGS) entry which is preliminary data.</text>
</comment>
<dbReference type="AlphaFoldDB" id="A0AAV4N215"/>
<sequence>MKPRPFYLMADRLIIKGGRAEQRTYGLSTAPVCLSFEAENAICSNGEAVFCGRILIFIGRRAIYWDNTFYLMNEEKSTLGRRRKKACNRFR</sequence>
<evidence type="ECO:0000313" key="1">
    <source>
        <dbReference type="EMBL" id="GIX78319.1"/>
    </source>
</evidence>
<keyword evidence="2" id="KW-1185">Reference proteome</keyword>
<reference evidence="1 2" key="1">
    <citation type="submission" date="2021-06" db="EMBL/GenBank/DDBJ databases">
        <title>Caerostris extrusa draft genome.</title>
        <authorList>
            <person name="Kono N."/>
            <person name="Arakawa K."/>
        </authorList>
    </citation>
    <scope>NUCLEOTIDE SEQUENCE [LARGE SCALE GENOMIC DNA]</scope>
</reference>
<proteinExistence type="predicted"/>
<dbReference type="Proteomes" id="UP001054945">
    <property type="component" value="Unassembled WGS sequence"/>
</dbReference>
<name>A0AAV4N215_CAEEX</name>
<accession>A0AAV4N215</accession>
<protein>
    <submittedName>
        <fullName evidence="1">Uncharacterized protein</fullName>
    </submittedName>
</protein>
<gene>
    <name evidence="1" type="ORF">CEXT_48261</name>
</gene>
<dbReference type="EMBL" id="BPLR01002834">
    <property type="protein sequence ID" value="GIX78319.1"/>
    <property type="molecule type" value="Genomic_DNA"/>
</dbReference>
<organism evidence="1 2">
    <name type="scientific">Caerostris extrusa</name>
    <name type="common">Bark spider</name>
    <name type="synonym">Caerostris bankana</name>
    <dbReference type="NCBI Taxonomy" id="172846"/>
    <lineage>
        <taxon>Eukaryota</taxon>
        <taxon>Metazoa</taxon>
        <taxon>Ecdysozoa</taxon>
        <taxon>Arthropoda</taxon>
        <taxon>Chelicerata</taxon>
        <taxon>Arachnida</taxon>
        <taxon>Araneae</taxon>
        <taxon>Araneomorphae</taxon>
        <taxon>Entelegynae</taxon>
        <taxon>Araneoidea</taxon>
        <taxon>Araneidae</taxon>
        <taxon>Caerostris</taxon>
    </lineage>
</organism>
<evidence type="ECO:0000313" key="2">
    <source>
        <dbReference type="Proteomes" id="UP001054945"/>
    </source>
</evidence>